<reference evidence="2" key="1">
    <citation type="journal article" date="2023" name="G3 (Bethesda)">
        <title>A reference genome for the long-term kleptoplast-retaining sea slug Elysia crispata morphotype clarki.</title>
        <authorList>
            <person name="Eastman K.E."/>
            <person name="Pendleton A.L."/>
            <person name="Shaikh M.A."/>
            <person name="Suttiyut T."/>
            <person name="Ogas R."/>
            <person name="Tomko P."/>
            <person name="Gavelis G."/>
            <person name="Widhalm J.R."/>
            <person name="Wisecaver J.H."/>
        </authorList>
    </citation>
    <scope>NUCLEOTIDE SEQUENCE</scope>
    <source>
        <strain evidence="2">ECLA1</strain>
    </source>
</reference>
<organism evidence="2 3">
    <name type="scientific">Elysia crispata</name>
    <name type="common">lettuce slug</name>
    <dbReference type="NCBI Taxonomy" id="231223"/>
    <lineage>
        <taxon>Eukaryota</taxon>
        <taxon>Metazoa</taxon>
        <taxon>Spiralia</taxon>
        <taxon>Lophotrochozoa</taxon>
        <taxon>Mollusca</taxon>
        <taxon>Gastropoda</taxon>
        <taxon>Heterobranchia</taxon>
        <taxon>Euthyneura</taxon>
        <taxon>Panpulmonata</taxon>
        <taxon>Sacoglossa</taxon>
        <taxon>Placobranchoidea</taxon>
        <taxon>Plakobranchidae</taxon>
        <taxon>Elysia</taxon>
    </lineage>
</organism>
<name>A0AAE1AUB5_9GAST</name>
<gene>
    <name evidence="2" type="ORF">RRG08_060652</name>
</gene>
<sequence length="66" mass="7512">MEKGERKGGAREKQTQSRRRDAGCRLGDSRCFEEERGNTGTRPEGGELTRVRMNDGSVTLAWRKRT</sequence>
<keyword evidence="3" id="KW-1185">Reference proteome</keyword>
<evidence type="ECO:0000313" key="3">
    <source>
        <dbReference type="Proteomes" id="UP001283361"/>
    </source>
</evidence>
<dbReference type="AlphaFoldDB" id="A0AAE1AUB5"/>
<feature type="region of interest" description="Disordered" evidence="1">
    <location>
        <begin position="1"/>
        <end position="25"/>
    </location>
</feature>
<accession>A0AAE1AUB5</accession>
<proteinExistence type="predicted"/>
<comment type="caution">
    <text evidence="2">The sequence shown here is derived from an EMBL/GenBank/DDBJ whole genome shotgun (WGS) entry which is preliminary data.</text>
</comment>
<dbReference type="EMBL" id="JAWDGP010001304">
    <property type="protein sequence ID" value="KAK3792957.1"/>
    <property type="molecule type" value="Genomic_DNA"/>
</dbReference>
<dbReference type="Proteomes" id="UP001283361">
    <property type="component" value="Unassembled WGS sequence"/>
</dbReference>
<evidence type="ECO:0000256" key="1">
    <source>
        <dbReference type="SAM" id="MobiDB-lite"/>
    </source>
</evidence>
<protein>
    <submittedName>
        <fullName evidence="2">Uncharacterized protein</fullName>
    </submittedName>
</protein>
<evidence type="ECO:0000313" key="2">
    <source>
        <dbReference type="EMBL" id="KAK3792957.1"/>
    </source>
</evidence>